<feature type="transmembrane region" description="Helical" evidence="8">
    <location>
        <begin position="393"/>
        <end position="413"/>
    </location>
</feature>
<evidence type="ECO:0000256" key="4">
    <source>
        <dbReference type="ARBA" id="ARBA00012180"/>
    </source>
</evidence>
<dbReference type="InterPro" id="IPR043502">
    <property type="entry name" value="DNA/RNA_pol_sf"/>
</dbReference>
<proteinExistence type="inferred from homology"/>
<evidence type="ECO:0000256" key="7">
    <source>
        <dbReference type="ARBA" id="ARBA00023136"/>
    </source>
</evidence>
<dbReference type="Proteomes" id="UP001274896">
    <property type="component" value="Unassembled WGS sequence"/>
</dbReference>
<feature type="transmembrane region" description="Helical" evidence="8">
    <location>
        <begin position="677"/>
        <end position="701"/>
    </location>
</feature>
<name>A0AAE0ULG3_9TELE</name>
<feature type="transmembrane region" description="Helical" evidence="8">
    <location>
        <begin position="425"/>
        <end position="447"/>
    </location>
</feature>
<dbReference type="PANTHER" id="PTHR10383">
    <property type="entry name" value="SERINE INCORPORATOR"/>
    <property type="match status" value="1"/>
</dbReference>
<evidence type="ECO:0000256" key="3">
    <source>
        <dbReference type="ARBA" id="ARBA00010879"/>
    </source>
</evidence>
<reference evidence="10" key="1">
    <citation type="submission" date="2023-06" db="EMBL/GenBank/DDBJ databases">
        <title>Male Hemibagrus guttatus genome.</title>
        <authorList>
            <person name="Bian C."/>
        </authorList>
    </citation>
    <scope>NUCLEOTIDE SEQUENCE</scope>
    <source>
        <strain evidence="10">Male_cb2023</strain>
        <tissue evidence="10">Muscle</tissue>
    </source>
</reference>
<dbReference type="PROSITE" id="PS50878">
    <property type="entry name" value="RT_POL"/>
    <property type="match status" value="1"/>
</dbReference>
<keyword evidence="7 8" id="KW-0472">Membrane</keyword>
<evidence type="ECO:0000313" key="11">
    <source>
        <dbReference type="Proteomes" id="UP001274896"/>
    </source>
</evidence>
<comment type="similarity">
    <text evidence="2">Belongs to the TDE1 family.</text>
</comment>
<dbReference type="PANTHER" id="PTHR10383:SF5">
    <property type="entry name" value="SERINE INCORPORATOR 4"/>
    <property type="match status" value="1"/>
</dbReference>
<dbReference type="InterPro" id="IPR043128">
    <property type="entry name" value="Rev_trsase/Diguanyl_cyclase"/>
</dbReference>
<comment type="caution">
    <text evidence="10">The sequence shown here is derived from an EMBL/GenBank/DDBJ whole genome shotgun (WGS) entry which is preliminary data.</text>
</comment>
<evidence type="ECO:0000259" key="9">
    <source>
        <dbReference type="PROSITE" id="PS50878"/>
    </source>
</evidence>
<sequence length="772" mass="87795">MKSGKAVGPDDIPVEVWKCLGEAAVEFLASLFNWVLENLEKAYDRVPREELWYCMRKSGVAEKYVRVVQDMYERSRTVVRCAVGQTEEFNLEVGLHQGSALSPFLFAIVMDQLSEEVRQESPWTMMFAVDIVICSESREQVEENLERWRFALERRGMKVSHSKTEYMCVNEREGSGTVRLQGEEVKKVQEFKYLGSTVQSNGECGKEFSSASRSKSTSPSAAMFASIRIRNKRNTIRQRPENKLRFTCTQFSRELGRFLGKPIVQVVMSTAQVITRKGVYKYFLNMVAYQGFCFSQCKSWMNVISVFNQKKTICCCCGPAPCSLCCSCCPPIKSSTSTRLMYTLFHILACTVSCLMLSRTVSEAVRENVPFFNVVCDEAHGGGNCDMLVGYSAVYRVCFGTACFYLMMALLLVDVKSSQDFRALIHNGFWFLKFILLLGMVAAAFFIPTDSFLQARVETSIQPNSFTFMLTGAAEDKKWYVAVMCATFFFYTIATAAFTFMYKYYTHPAACRLNKALLFTNLGLCTVMSFIAVTPCVQQKQPRSGLLQASIISCYVMYLTFSALSSRPPEKVVYQGVNVTACYPNVGRDEIQNEGNAVAIIGAAIMYCCVLFACNEASYLAEVFGPFWMIKVYRYEFQKATCCFCCLEQEKAKEDFVVDDESKGCQKVIHNESHRVAYSYFFFHFVFFLASLYVMMTLTNWFSYETAVLETTFTHGSYSTFYVKLSSCWACVLLYLWLLLGPLCRCRTDPKQPQRSRIKRRMASQCHVSVIV</sequence>
<accession>A0AAE0ULG3</accession>
<keyword evidence="5 8" id="KW-0812">Transmembrane</keyword>
<gene>
    <name evidence="10" type="ORF">QTP70_008367</name>
</gene>
<dbReference type="InterPro" id="IPR000477">
    <property type="entry name" value="RT_dom"/>
</dbReference>
<dbReference type="EMBL" id="JAUCMX010000026">
    <property type="protein sequence ID" value="KAK3509733.1"/>
    <property type="molecule type" value="Genomic_DNA"/>
</dbReference>
<dbReference type="GO" id="GO:0004523">
    <property type="term" value="F:RNA-DNA hybrid ribonuclease activity"/>
    <property type="evidence" value="ECO:0007669"/>
    <property type="project" value="UniProtKB-EC"/>
</dbReference>
<evidence type="ECO:0000256" key="8">
    <source>
        <dbReference type="SAM" id="Phobius"/>
    </source>
</evidence>
<feature type="domain" description="Reverse transcriptase" evidence="9">
    <location>
        <begin position="1"/>
        <end position="198"/>
    </location>
</feature>
<comment type="similarity">
    <text evidence="3">Belongs to the beta type-B retroviral polymerase family. HERV class-II K(HML-2) pol subfamily.</text>
</comment>
<evidence type="ECO:0000256" key="1">
    <source>
        <dbReference type="ARBA" id="ARBA00004141"/>
    </source>
</evidence>
<feature type="transmembrane region" description="Helical" evidence="8">
    <location>
        <begin position="340"/>
        <end position="358"/>
    </location>
</feature>
<feature type="transmembrane region" description="Helical" evidence="8">
    <location>
        <begin position="721"/>
        <end position="740"/>
    </location>
</feature>
<dbReference type="Gene3D" id="3.30.70.270">
    <property type="match status" value="1"/>
</dbReference>
<evidence type="ECO:0000256" key="5">
    <source>
        <dbReference type="ARBA" id="ARBA00022692"/>
    </source>
</evidence>
<comment type="subcellular location">
    <subcellularLocation>
        <location evidence="1">Membrane</location>
        <topology evidence="1">Multi-pass membrane protein</topology>
    </subcellularLocation>
</comment>
<keyword evidence="6 8" id="KW-1133">Transmembrane helix</keyword>
<organism evidence="10 11">
    <name type="scientific">Hemibagrus guttatus</name>
    <dbReference type="NCBI Taxonomy" id="175788"/>
    <lineage>
        <taxon>Eukaryota</taxon>
        <taxon>Metazoa</taxon>
        <taxon>Chordata</taxon>
        <taxon>Craniata</taxon>
        <taxon>Vertebrata</taxon>
        <taxon>Euteleostomi</taxon>
        <taxon>Actinopterygii</taxon>
        <taxon>Neopterygii</taxon>
        <taxon>Teleostei</taxon>
        <taxon>Ostariophysi</taxon>
        <taxon>Siluriformes</taxon>
        <taxon>Bagridae</taxon>
        <taxon>Hemibagrus</taxon>
    </lineage>
</organism>
<dbReference type="Pfam" id="PF03348">
    <property type="entry name" value="Serinc"/>
    <property type="match status" value="2"/>
</dbReference>
<dbReference type="InterPro" id="IPR005016">
    <property type="entry name" value="TDE1/TMS"/>
</dbReference>
<feature type="transmembrane region" description="Helical" evidence="8">
    <location>
        <begin position="545"/>
        <end position="564"/>
    </location>
</feature>
<dbReference type="AlphaFoldDB" id="A0AAE0ULG3"/>
<dbReference type="Pfam" id="PF00078">
    <property type="entry name" value="RVT_1"/>
    <property type="match status" value="1"/>
</dbReference>
<evidence type="ECO:0000313" key="10">
    <source>
        <dbReference type="EMBL" id="KAK3509733.1"/>
    </source>
</evidence>
<dbReference type="SUPFAM" id="SSF56672">
    <property type="entry name" value="DNA/RNA polymerases"/>
    <property type="match status" value="1"/>
</dbReference>
<evidence type="ECO:0000256" key="2">
    <source>
        <dbReference type="ARBA" id="ARBA00006665"/>
    </source>
</evidence>
<protein>
    <recommendedName>
        <fullName evidence="4">ribonuclease H</fullName>
        <ecNumber evidence="4">3.1.26.4</ecNumber>
    </recommendedName>
</protein>
<feature type="transmembrane region" description="Helical" evidence="8">
    <location>
        <begin position="479"/>
        <end position="504"/>
    </location>
</feature>
<keyword evidence="11" id="KW-1185">Reference proteome</keyword>
<dbReference type="GO" id="GO:0016020">
    <property type="term" value="C:membrane"/>
    <property type="evidence" value="ECO:0007669"/>
    <property type="project" value="UniProtKB-SubCell"/>
</dbReference>
<dbReference type="EC" id="3.1.26.4" evidence="4"/>
<evidence type="ECO:0000256" key="6">
    <source>
        <dbReference type="ARBA" id="ARBA00022989"/>
    </source>
</evidence>
<feature type="transmembrane region" description="Helical" evidence="8">
    <location>
        <begin position="516"/>
        <end position="533"/>
    </location>
</feature>